<gene>
    <name evidence="2" type="ORF">NKR23_g4915</name>
</gene>
<dbReference type="InterPro" id="IPR036291">
    <property type="entry name" value="NAD(P)-bd_dom_sf"/>
</dbReference>
<evidence type="ECO:0000313" key="3">
    <source>
        <dbReference type="Proteomes" id="UP001174694"/>
    </source>
</evidence>
<sequence length="310" mass="33069">MAGKTAFITGASGFIGSAVTRAAIAKGYQVRGLSRSEESDEKIKKLGGVPVRGDLTSHDLLAREAANADIVCNLGDAFMGSKFTLHHDEAIKITTGAISAMAAALVGTNKPLLVSSGVRIVRADPNGGVTTEDDPEDENSYFDRRLMEHPSLAWAKRGVRVACIRIAPFVHGEGNLIEMMVQMARSSGAAFTINGGNIYTSTVHVDDVGRLYILAAEKTQAGETYNAVAENDITFATFMGAIADAAGVPVKDLTPEEALAQLGPMWADYFSQPCRGSSEKAKKVLGWEIKEIGLLEHIKKLYPEAKPAED</sequence>
<accession>A0AA38VUS5</accession>
<dbReference type="InterPro" id="IPR051783">
    <property type="entry name" value="NAD(P)-dependent_oxidoreduct"/>
</dbReference>
<protein>
    <recommendedName>
        <fullName evidence="1">NAD-dependent epimerase/dehydratase domain-containing protein</fullName>
    </recommendedName>
</protein>
<dbReference type="GO" id="GO:0005737">
    <property type="term" value="C:cytoplasm"/>
    <property type="evidence" value="ECO:0007669"/>
    <property type="project" value="TreeGrafter"/>
</dbReference>
<feature type="domain" description="NAD-dependent epimerase/dehydratase" evidence="1">
    <location>
        <begin position="7"/>
        <end position="226"/>
    </location>
</feature>
<dbReference type="GO" id="GO:0004029">
    <property type="term" value="F:aldehyde dehydrogenase (NAD+) activity"/>
    <property type="evidence" value="ECO:0007669"/>
    <property type="project" value="TreeGrafter"/>
</dbReference>
<reference evidence="2" key="1">
    <citation type="submission" date="2022-07" db="EMBL/GenBank/DDBJ databases">
        <title>Fungi with potential for degradation of polypropylene.</title>
        <authorList>
            <person name="Gostincar C."/>
        </authorList>
    </citation>
    <scope>NUCLEOTIDE SEQUENCE</scope>
    <source>
        <strain evidence="2">EXF-13308</strain>
    </source>
</reference>
<dbReference type="Gene3D" id="3.40.50.720">
    <property type="entry name" value="NAD(P)-binding Rossmann-like Domain"/>
    <property type="match status" value="1"/>
</dbReference>
<dbReference type="InterPro" id="IPR001509">
    <property type="entry name" value="Epimerase_deHydtase"/>
</dbReference>
<comment type="caution">
    <text evidence="2">The sequence shown here is derived from an EMBL/GenBank/DDBJ whole genome shotgun (WGS) entry which is preliminary data.</text>
</comment>
<organism evidence="2 3">
    <name type="scientific">Pleurostoma richardsiae</name>
    <dbReference type="NCBI Taxonomy" id="41990"/>
    <lineage>
        <taxon>Eukaryota</taxon>
        <taxon>Fungi</taxon>
        <taxon>Dikarya</taxon>
        <taxon>Ascomycota</taxon>
        <taxon>Pezizomycotina</taxon>
        <taxon>Sordariomycetes</taxon>
        <taxon>Sordariomycetidae</taxon>
        <taxon>Calosphaeriales</taxon>
        <taxon>Pleurostomataceae</taxon>
        <taxon>Pleurostoma</taxon>
    </lineage>
</organism>
<dbReference type="Pfam" id="PF01370">
    <property type="entry name" value="Epimerase"/>
    <property type="match status" value="1"/>
</dbReference>
<evidence type="ECO:0000259" key="1">
    <source>
        <dbReference type="Pfam" id="PF01370"/>
    </source>
</evidence>
<keyword evidence="3" id="KW-1185">Reference proteome</keyword>
<dbReference type="PANTHER" id="PTHR48079">
    <property type="entry name" value="PROTEIN YEEZ"/>
    <property type="match status" value="1"/>
</dbReference>
<dbReference type="Proteomes" id="UP001174694">
    <property type="component" value="Unassembled WGS sequence"/>
</dbReference>
<evidence type="ECO:0000313" key="2">
    <source>
        <dbReference type="EMBL" id="KAJ9148683.1"/>
    </source>
</evidence>
<dbReference type="AlphaFoldDB" id="A0AA38VUS5"/>
<dbReference type="EMBL" id="JANBVO010000012">
    <property type="protein sequence ID" value="KAJ9148683.1"/>
    <property type="molecule type" value="Genomic_DNA"/>
</dbReference>
<dbReference type="SUPFAM" id="SSF51735">
    <property type="entry name" value="NAD(P)-binding Rossmann-fold domains"/>
    <property type="match status" value="1"/>
</dbReference>
<proteinExistence type="predicted"/>
<name>A0AA38VUS5_9PEZI</name>
<dbReference type="PANTHER" id="PTHR48079:SF5">
    <property type="entry name" value="DEPENDENT EPIMERASE_DEHYDRATASE, PUTATIVE (AFU_ORTHOLOGUE AFUA_7G00180)-RELATED"/>
    <property type="match status" value="1"/>
</dbReference>